<gene>
    <name evidence="2" type="ORF">GCM10017083_19310</name>
</gene>
<reference evidence="2" key="1">
    <citation type="journal article" date="2014" name="Int. J. Syst. Evol. Microbiol.">
        <title>Complete genome sequence of Corynebacterium casei LMG S-19264T (=DSM 44701T), isolated from a smear-ripened cheese.</title>
        <authorList>
            <consortium name="US DOE Joint Genome Institute (JGI-PGF)"/>
            <person name="Walter F."/>
            <person name="Albersmeier A."/>
            <person name="Kalinowski J."/>
            <person name="Ruckert C."/>
        </authorList>
    </citation>
    <scope>NUCLEOTIDE SEQUENCE</scope>
    <source>
        <strain evidence="2">KCTC 42651</strain>
    </source>
</reference>
<dbReference type="Pfam" id="PF00300">
    <property type="entry name" value="His_Phos_1"/>
    <property type="match status" value="1"/>
</dbReference>
<dbReference type="PANTHER" id="PTHR47623">
    <property type="entry name" value="OS09G0287300 PROTEIN"/>
    <property type="match status" value="1"/>
</dbReference>
<dbReference type="RefSeq" id="WP_189988812.1">
    <property type="nucleotide sequence ID" value="NZ_BMZS01000004.1"/>
</dbReference>
<dbReference type="SMART" id="SM00855">
    <property type="entry name" value="PGAM"/>
    <property type="match status" value="1"/>
</dbReference>
<dbReference type="Proteomes" id="UP000630353">
    <property type="component" value="Unassembled WGS sequence"/>
</dbReference>
<keyword evidence="3" id="KW-1185">Reference proteome</keyword>
<accession>A0A918XQU3</accession>
<evidence type="ECO:0000313" key="2">
    <source>
        <dbReference type="EMBL" id="GHD48349.1"/>
    </source>
</evidence>
<protein>
    <submittedName>
        <fullName evidence="2">Phosphoglycerate mutase</fullName>
    </submittedName>
</protein>
<dbReference type="EMBL" id="BMZS01000004">
    <property type="protein sequence ID" value="GHD48349.1"/>
    <property type="molecule type" value="Genomic_DNA"/>
</dbReference>
<feature type="binding site" evidence="1">
    <location>
        <position position="58"/>
    </location>
    <ligand>
        <name>substrate</name>
    </ligand>
</feature>
<dbReference type="InterPro" id="IPR029033">
    <property type="entry name" value="His_PPase_superfam"/>
</dbReference>
<dbReference type="AlphaFoldDB" id="A0A918XQU3"/>
<comment type="caution">
    <text evidence="2">The sequence shown here is derived from an EMBL/GenBank/DDBJ whole genome shotgun (WGS) entry which is preliminary data.</text>
</comment>
<dbReference type="PANTHER" id="PTHR47623:SF1">
    <property type="entry name" value="OS09G0287300 PROTEIN"/>
    <property type="match status" value="1"/>
</dbReference>
<dbReference type="InterPro" id="IPR013078">
    <property type="entry name" value="His_Pase_superF_clade-1"/>
</dbReference>
<dbReference type="CDD" id="cd07067">
    <property type="entry name" value="HP_PGM_like"/>
    <property type="match status" value="1"/>
</dbReference>
<proteinExistence type="predicted"/>
<evidence type="ECO:0000313" key="3">
    <source>
        <dbReference type="Proteomes" id="UP000630353"/>
    </source>
</evidence>
<organism evidence="2 3">
    <name type="scientific">Thalassobaculum fulvum</name>
    <dbReference type="NCBI Taxonomy" id="1633335"/>
    <lineage>
        <taxon>Bacteria</taxon>
        <taxon>Pseudomonadati</taxon>
        <taxon>Pseudomonadota</taxon>
        <taxon>Alphaproteobacteria</taxon>
        <taxon>Rhodospirillales</taxon>
        <taxon>Thalassobaculaceae</taxon>
        <taxon>Thalassobaculum</taxon>
    </lineage>
</organism>
<dbReference type="Gene3D" id="3.40.50.1240">
    <property type="entry name" value="Phosphoglycerate mutase-like"/>
    <property type="match status" value="1"/>
</dbReference>
<name>A0A918XQU3_9PROT</name>
<dbReference type="SUPFAM" id="SSF53254">
    <property type="entry name" value="Phosphoglycerate mutase-like"/>
    <property type="match status" value="1"/>
</dbReference>
<evidence type="ECO:0000256" key="1">
    <source>
        <dbReference type="PIRSR" id="PIRSR613078-2"/>
    </source>
</evidence>
<sequence>MPTLHLLRHAKSSWDDLRVADHDRPLSERGERAAAAMAAYLRQSGIAPDLVLCSSARRTADTLALLRRGLPDRLAVETRRDLYEVGAGDLLDALLRVPDTVETLMLVGHNPGLEDLATALAGPDSDPGSREALARKFSTGALATLAFDGAWAALAAGGARLTRFITPKDLV</sequence>
<reference evidence="2" key="2">
    <citation type="submission" date="2020-09" db="EMBL/GenBank/DDBJ databases">
        <authorList>
            <person name="Sun Q."/>
            <person name="Kim S."/>
        </authorList>
    </citation>
    <scope>NUCLEOTIDE SEQUENCE</scope>
    <source>
        <strain evidence="2">KCTC 42651</strain>
    </source>
</reference>